<feature type="domain" description="Glycosyl hydrolases family 2 sugar binding" evidence="6">
    <location>
        <begin position="76"/>
        <end position="182"/>
    </location>
</feature>
<sequence>MDLMTTWGKNLDKEHVLPEYPRPGLCRDSYLNLNGYWDYEITEADKKPGHYSGRILVPFSPEASLSEAKRAPKAGQFLWYRRFLKLDVEEENKRYLLHFGAVDQLAKVYLNNQLVGSHLGGYGSFTCEITDQLKQDADNELIVKTLDLGEDSFFASGKQSIKRKGMFYTAQSGIWQSVWLEAVPKNYVKKLKVTPLYDEGAVSLEVVSDVRERLKVSFANEEALAVPFILGESNERLVIKLQEKRSWSPEEPYLYEFKVEMGKDVITSYFGLRKISVAKDERGIPRLFLNNEPYFQKGVIDQGYWPESLMTPMADAALIYDIQQMKDLGFNMIRKHAKVESARFYYHCDRLGMLVWQDMVSGGDHFKPWFVTYAATLMEWFKIKKKDNFRWLTGRGKPLSKLWFLKEAKETINQLYNYPSIVVWSIFNEGWGQFAGYKVTKRVAALDGSRLYDTASGWFDQGCGDIRSHHNYFLPLKIEAEPERVVALSEYGGFSLSIPGHRYCEKVYGYRIFNDEKKLSAGYEKLHRTQIFPNIERGLSATIYTQLSDIEEEVNGLLTYDRKLLKMDKETVRKMNQGLTLRN</sequence>
<evidence type="ECO:0000313" key="7">
    <source>
        <dbReference type="EMBL" id="MCP1111001.1"/>
    </source>
</evidence>
<dbReference type="EMBL" id="JAMZFV010000021">
    <property type="protein sequence ID" value="MCP1111001.1"/>
    <property type="molecule type" value="Genomic_DNA"/>
</dbReference>
<feature type="domain" description="Glycoside hydrolase family 2 immunoglobulin-like beta-sandwich" evidence="4">
    <location>
        <begin position="225"/>
        <end position="273"/>
    </location>
</feature>
<evidence type="ECO:0000256" key="1">
    <source>
        <dbReference type="ARBA" id="ARBA00007401"/>
    </source>
</evidence>
<dbReference type="PANTHER" id="PTHR42732">
    <property type="entry name" value="BETA-GALACTOSIDASE"/>
    <property type="match status" value="1"/>
</dbReference>
<dbReference type="InterPro" id="IPR008979">
    <property type="entry name" value="Galactose-bd-like_sf"/>
</dbReference>
<keyword evidence="3" id="KW-0326">Glycosidase</keyword>
<dbReference type="GO" id="GO:0016787">
    <property type="term" value="F:hydrolase activity"/>
    <property type="evidence" value="ECO:0007669"/>
    <property type="project" value="UniProtKB-KW"/>
</dbReference>
<evidence type="ECO:0000256" key="2">
    <source>
        <dbReference type="ARBA" id="ARBA00022801"/>
    </source>
</evidence>
<evidence type="ECO:0000313" key="8">
    <source>
        <dbReference type="Proteomes" id="UP001523565"/>
    </source>
</evidence>
<dbReference type="InterPro" id="IPR013783">
    <property type="entry name" value="Ig-like_fold"/>
</dbReference>
<protein>
    <submittedName>
        <fullName evidence="7">Glycoside hydrolase family 2</fullName>
    </submittedName>
</protein>
<dbReference type="SUPFAM" id="SSF49785">
    <property type="entry name" value="Galactose-binding domain-like"/>
    <property type="match status" value="1"/>
</dbReference>
<accession>A0ABT1EMR8</accession>
<dbReference type="Gene3D" id="2.60.40.10">
    <property type="entry name" value="Immunoglobulins"/>
    <property type="match status" value="1"/>
</dbReference>
<dbReference type="InterPro" id="IPR051913">
    <property type="entry name" value="GH2_Domain-Containing"/>
</dbReference>
<reference evidence="7 8" key="1">
    <citation type="journal article" date="2022" name="Genome Biol. Evol.">
        <title>Host diet, physiology and behaviors set the stage for Lachnospiraceae cladogenesis.</title>
        <authorList>
            <person name="Vera-Ponce De Leon A."/>
            <person name="Schneider M."/>
            <person name="Jahnes B.C."/>
            <person name="Sadowski V."/>
            <person name="Camuy-Velez L.A."/>
            <person name="Duan J."/>
            <person name="Sabree Z.L."/>
        </authorList>
    </citation>
    <scope>NUCLEOTIDE SEQUENCE [LARGE SCALE GENOMIC DNA]</scope>
    <source>
        <strain evidence="7 8">PAL227</strain>
    </source>
</reference>
<gene>
    <name evidence="7" type="ORF">NK118_12145</name>
</gene>
<evidence type="ECO:0000259" key="5">
    <source>
        <dbReference type="Pfam" id="PF02836"/>
    </source>
</evidence>
<organism evidence="7 8">
    <name type="scientific">Ohessyouella blattaphilus</name>
    <dbReference type="NCBI Taxonomy" id="2949333"/>
    <lineage>
        <taxon>Bacteria</taxon>
        <taxon>Bacillati</taxon>
        <taxon>Bacillota</taxon>
        <taxon>Clostridia</taxon>
        <taxon>Lachnospirales</taxon>
        <taxon>Lachnospiraceae</taxon>
        <taxon>Ohessyouella</taxon>
    </lineage>
</organism>
<comment type="caution">
    <text evidence="7">The sequence shown here is derived from an EMBL/GenBank/DDBJ whole genome shotgun (WGS) entry which is preliminary data.</text>
</comment>
<dbReference type="SUPFAM" id="SSF49303">
    <property type="entry name" value="beta-Galactosidase/glucuronidase domain"/>
    <property type="match status" value="1"/>
</dbReference>
<proteinExistence type="inferred from homology"/>
<keyword evidence="8" id="KW-1185">Reference proteome</keyword>
<comment type="similarity">
    <text evidence="1">Belongs to the glycosyl hydrolase 2 family.</text>
</comment>
<feature type="domain" description="Glycoside hydrolase family 2 catalytic" evidence="5">
    <location>
        <begin position="315"/>
        <end position="456"/>
    </location>
</feature>
<dbReference type="InterPro" id="IPR006103">
    <property type="entry name" value="Glyco_hydro_2_cat"/>
</dbReference>
<dbReference type="InterPro" id="IPR017853">
    <property type="entry name" value="GH"/>
</dbReference>
<dbReference type="Pfam" id="PF00703">
    <property type="entry name" value="Glyco_hydro_2"/>
    <property type="match status" value="1"/>
</dbReference>
<dbReference type="Gene3D" id="3.20.20.80">
    <property type="entry name" value="Glycosidases"/>
    <property type="match status" value="1"/>
</dbReference>
<evidence type="ECO:0000259" key="6">
    <source>
        <dbReference type="Pfam" id="PF02837"/>
    </source>
</evidence>
<evidence type="ECO:0000256" key="3">
    <source>
        <dbReference type="ARBA" id="ARBA00023295"/>
    </source>
</evidence>
<dbReference type="Pfam" id="PF02836">
    <property type="entry name" value="Glyco_hydro_2_C"/>
    <property type="match status" value="1"/>
</dbReference>
<dbReference type="InterPro" id="IPR036156">
    <property type="entry name" value="Beta-gal/glucu_dom_sf"/>
</dbReference>
<dbReference type="InterPro" id="IPR006104">
    <property type="entry name" value="Glyco_hydro_2_N"/>
</dbReference>
<dbReference type="Gene3D" id="2.60.120.260">
    <property type="entry name" value="Galactose-binding domain-like"/>
    <property type="match status" value="1"/>
</dbReference>
<dbReference type="RefSeq" id="WP_262069882.1">
    <property type="nucleotide sequence ID" value="NZ_JAMXOC010000021.1"/>
</dbReference>
<evidence type="ECO:0000259" key="4">
    <source>
        <dbReference type="Pfam" id="PF00703"/>
    </source>
</evidence>
<dbReference type="Proteomes" id="UP001523565">
    <property type="component" value="Unassembled WGS sequence"/>
</dbReference>
<dbReference type="Pfam" id="PF02837">
    <property type="entry name" value="Glyco_hydro_2_N"/>
    <property type="match status" value="1"/>
</dbReference>
<dbReference type="InterPro" id="IPR006102">
    <property type="entry name" value="Ig-like_GH2"/>
</dbReference>
<keyword evidence="2 7" id="KW-0378">Hydrolase</keyword>
<name>A0ABT1EMR8_9FIRM</name>
<dbReference type="SUPFAM" id="SSF51445">
    <property type="entry name" value="(Trans)glycosidases"/>
    <property type="match status" value="1"/>
</dbReference>
<dbReference type="PANTHER" id="PTHR42732:SF2">
    <property type="entry name" value="BETA-MANNOSIDASE"/>
    <property type="match status" value="1"/>
</dbReference>